<keyword evidence="2" id="KW-0540">Nuclease</keyword>
<accession>A0A1I6SH05</accession>
<dbReference type="Proteomes" id="UP000199139">
    <property type="component" value="Unassembled WGS sequence"/>
</dbReference>
<dbReference type="STRING" id="306541.SAMN05421668_10944"/>
<evidence type="ECO:0000313" key="3">
    <source>
        <dbReference type="Proteomes" id="UP000199139"/>
    </source>
</evidence>
<organism evidence="2 3">
    <name type="scientific">Halolactibacillus miurensis</name>
    <dbReference type="NCBI Taxonomy" id="306541"/>
    <lineage>
        <taxon>Bacteria</taxon>
        <taxon>Bacillati</taxon>
        <taxon>Bacillota</taxon>
        <taxon>Bacilli</taxon>
        <taxon>Bacillales</taxon>
        <taxon>Bacillaceae</taxon>
        <taxon>Halolactibacillus</taxon>
    </lineage>
</organism>
<dbReference type="Pfam" id="PF05866">
    <property type="entry name" value="RusA"/>
    <property type="match status" value="1"/>
</dbReference>
<keyword evidence="4" id="KW-1185">Reference proteome</keyword>
<dbReference type="Gene3D" id="3.30.1330.70">
    <property type="entry name" value="Holliday junction resolvase RusA"/>
    <property type="match status" value="1"/>
</dbReference>
<dbReference type="EMBL" id="BJWJ01000008">
    <property type="protein sequence ID" value="GEM04111.1"/>
    <property type="molecule type" value="Genomic_DNA"/>
</dbReference>
<dbReference type="InterPro" id="IPR036614">
    <property type="entry name" value="RusA-like_sf"/>
</dbReference>
<sequence length="117" mass="13508">MGIKLTIPGRCVPAVRMTQRSKYTKQAKRYLSYKQSVAIIARHKYKGEPIDDKLSVNLKVYLSGGNQGDIDNYFKSVTDACNKIIYKDDRQIVKAEMQKIECGKKDERVEVNFMRLE</sequence>
<dbReference type="Proteomes" id="UP000321773">
    <property type="component" value="Unassembled WGS sequence"/>
</dbReference>
<evidence type="ECO:0000313" key="2">
    <source>
        <dbReference type="EMBL" id="SFS76227.1"/>
    </source>
</evidence>
<dbReference type="EMBL" id="FPAI01000009">
    <property type="protein sequence ID" value="SFS76227.1"/>
    <property type="molecule type" value="Genomic_DNA"/>
</dbReference>
<keyword evidence="2" id="KW-0255">Endonuclease</keyword>
<dbReference type="InterPro" id="IPR008822">
    <property type="entry name" value="Endonuclease_RusA-like"/>
</dbReference>
<name>A0A1I6SH05_9BACI</name>
<protein>
    <submittedName>
        <fullName evidence="2">Holliday junction resolvase RusA (Prophage-encoded endonuclease)</fullName>
    </submittedName>
</protein>
<evidence type="ECO:0000313" key="1">
    <source>
        <dbReference type="EMBL" id="GEM04111.1"/>
    </source>
</evidence>
<gene>
    <name evidence="1" type="ORF">HMI01_10990</name>
    <name evidence="2" type="ORF">SAMN05421668_10944</name>
</gene>
<dbReference type="GO" id="GO:0006281">
    <property type="term" value="P:DNA repair"/>
    <property type="evidence" value="ECO:0007669"/>
    <property type="project" value="InterPro"/>
</dbReference>
<dbReference type="OrthoDB" id="5114842at2"/>
<dbReference type="GO" id="GO:0000287">
    <property type="term" value="F:magnesium ion binding"/>
    <property type="evidence" value="ECO:0007669"/>
    <property type="project" value="InterPro"/>
</dbReference>
<proteinExistence type="predicted"/>
<keyword evidence="2" id="KW-0378">Hydrolase</keyword>
<dbReference type="SUPFAM" id="SSF103084">
    <property type="entry name" value="Holliday junction resolvase RusA"/>
    <property type="match status" value="1"/>
</dbReference>
<dbReference type="GO" id="GO:0006310">
    <property type="term" value="P:DNA recombination"/>
    <property type="evidence" value="ECO:0007669"/>
    <property type="project" value="InterPro"/>
</dbReference>
<dbReference type="AlphaFoldDB" id="A0A1I6SH05"/>
<reference evidence="1 4" key="2">
    <citation type="submission" date="2019-07" db="EMBL/GenBank/DDBJ databases">
        <title>Whole genome shotgun sequence of Halolactibacillus miurensis NBRC 100873.</title>
        <authorList>
            <person name="Hosoyama A."/>
            <person name="Uohara A."/>
            <person name="Ohji S."/>
            <person name="Ichikawa N."/>
        </authorList>
    </citation>
    <scope>NUCLEOTIDE SEQUENCE [LARGE SCALE GENOMIC DNA]</scope>
    <source>
        <strain evidence="1 4">NBRC 100873</strain>
    </source>
</reference>
<reference evidence="2 3" key="1">
    <citation type="submission" date="2016-10" db="EMBL/GenBank/DDBJ databases">
        <authorList>
            <person name="de Groot N.N."/>
        </authorList>
    </citation>
    <scope>NUCLEOTIDE SEQUENCE [LARGE SCALE GENOMIC DNA]</scope>
    <source>
        <strain evidence="2 3">DSM 17074</strain>
    </source>
</reference>
<dbReference type="RefSeq" id="WP_089853887.1">
    <property type="nucleotide sequence ID" value="NZ_BJWJ01000008.1"/>
</dbReference>
<dbReference type="GO" id="GO:0004519">
    <property type="term" value="F:endonuclease activity"/>
    <property type="evidence" value="ECO:0007669"/>
    <property type="project" value="UniProtKB-KW"/>
</dbReference>
<evidence type="ECO:0000313" key="4">
    <source>
        <dbReference type="Proteomes" id="UP000321773"/>
    </source>
</evidence>